<keyword evidence="2" id="KW-0378">Hydrolase</keyword>
<protein>
    <submittedName>
        <fullName evidence="2">Exonuclease</fullName>
    </submittedName>
</protein>
<evidence type="ECO:0000313" key="2">
    <source>
        <dbReference type="EMBL" id="CAB5221342.1"/>
    </source>
</evidence>
<dbReference type="EMBL" id="LR798293">
    <property type="protein sequence ID" value="CAB5221342.1"/>
    <property type="molecule type" value="Genomic_DNA"/>
</dbReference>
<accession>A0A6J7WXB9</accession>
<name>A0A6J7WXB9_9CAUD</name>
<reference evidence="2" key="1">
    <citation type="submission" date="2020-05" db="EMBL/GenBank/DDBJ databases">
        <authorList>
            <person name="Chiriac C."/>
            <person name="Salcher M."/>
            <person name="Ghai R."/>
            <person name="Kavagutti S V."/>
        </authorList>
    </citation>
    <scope>NUCLEOTIDE SEQUENCE</scope>
</reference>
<dbReference type="GO" id="GO:0004527">
    <property type="term" value="F:exonuclease activity"/>
    <property type="evidence" value="ECO:0007669"/>
    <property type="project" value="UniProtKB-KW"/>
</dbReference>
<keyword evidence="2" id="KW-0269">Exonuclease</keyword>
<evidence type="ECO:0000259" key="1">
    <source>
        <dbReference type="Pfam" id="PF16473"/>
    </source>
</evidence>
<feature type="domain" description="3'-5' exoribonuclease Rv2179c-like" evidence="1">
    <location>
        <begin position="3"/>
        <end position="177"/>
    </location>
</feature>
<dbReference type="Pfam" id="PF16473">
    <property type="entry name" value="Rv2179c-like"/>
    <property type="match status" value="1"/>
</dbReference>
<keyword evidence="2" id="KW-0540">Nuclease</keyword>
<proteinExistence type="predicted"/>
<organism evidence="2">
    <name type="scientific">uncultured Caudovirales phage</name>
    <dbReference type="NCBI Taxonomy" id="2100421"/>
    <lineage>
        <taxon>Viruses</taxon>
        <taxon>Duplodnaviria</taxon>
        <taxon>Heunggongvirae</taxon>
        <taxon>Uroviricota</taxon>
        <taxon>Caudoviricetes</taxon>
        <taxon>Peduoviridae</taxon>
        <taxon>Maltschvirus</taxon>
        <taxon>Maltschvirus maltsch</taxon>
    </lineage>
</organism>
<sequence length="189" mass="21673">MFIFDVETLGVESNAVILSAALIHFDPEKRPTYQDLLDNACFVKFKAKEQAENNRTITKSTLEWWKTQHEYVKKVSLDPSADDMSARDCISTLYAYMQRYENSHKQTMWARGSLDQLVIDSLCDALDMQPITGYAMWRDVRTAVDILYGTTNGYVEVDHPLFDRTAVIKHHPVHDCALDAMQLLYGKSV</sequence>
<dbReference type="InterPro" id="IPR033390">
    <property type="entry name" value="Rv2179c-like"/>
</dbReference>
<gene>
    <name evidence="2" type="ORF">UFOVP240_139</name>
</gene>